<dbReference type="InterPro" id="IPR015424">
    <property type="entry name" value="PyrdxlP-dep_Trfase"/>
</dbReference>
<organism evidence="4 5">
    <name type="scientific">Orchesella dallaii</name>
    <dbReference type="NCBI Taxonomy" id="48710"/>
    <lineage>
        <taxon>Eukaryota</taxon>
        <taxon>Metazoa</taxon>
        <taxon>Ecdysozoa</taxon>
        <taxon>Arthropoda</taxon>
        <taxon>Hexapoda</taxon>
        <taxon>Collembola</taxon>
        <taxon>Entomobryomorpha</taxon>
        <taxon>Entomobryoidea</taxon>
        <taxon>Orchesellidae</taxon>
        <taxon>Orchesellinae</taxon>
        <taxon>Orchesella</taxon>
    </lineage>
</organism>
<dbReference type="InterPro" id="IPR015422">
    <property type="entry name" value="PyrdxlP-dep_Trfase_small"/>
</dbReference>
<dbReference type="Gene3D" id="3.90.1150.10">
    <property type="entry name" value="Aspartate Aminotransferase, domain 1"/>
    <property type="match status" value="1"/>
</dbReference>
<reference evidence="4 5" key="1">
    <citation type="submission" date="2024-08" db="EMBL/GenBank/DDBJ databases">
        <authorList>
            <person name="Cucini C."/>
            <person name="Frati F."/>
        </authorList>
    </citation>
    <scope>NUCLEOTIDE SEQUENCE [LARGE SCALE GENOMIC DNA]</scope>
</reference>
<protein>
    <recommendedName>
        <fullName evidence="3">Aminotransferase class V domain-containing protein</fullName>
    </recommendedName>
</protein>
<keyword evidence="2" id="KW-0732">Signal</keyword>
<comment type="caution">
    <text evidence="4">The sequence shown here is derived from an EMBL/GenBank/DDBJ whole genome shotgun (WGS) entry which is preliminary data.</text>
</comment>
<evidence type="ECO:0000313" key="5">
    <source>
        <dbReference type="Proteomes" id="UP001642540"/>
    </source>
</evidence>
<dbReference type="Proteomes" id="UP001642540">
    <property type="component" value="Unassembled WGS sequence"/>
</dbReference>
<accession>A0ABP1QXC9</accession>
<keyword evidence="5" id="KW-1185">Reference proteome</keyword>
<dbReference type="PANTHER" id="PTHR43092:SF2">
    <property type="entry name" value="HERCYNYLCYSTEINE SULFOXIDE LYASE"/>
    <property type="match status" value="1"/>
</dbReference>
<gene>
    <name evidence="4" type="ORF">ODALV1_LOCUS15016</name>
</gene>
<dbReference type="EMBL" id="CAXLJM020000046">
    <property type="protein sequence ID" value="CAL8111415.1"/>
    <property type="molecule type" value="Genomic_DNA"/>
</dbReference>
<feature type="domain" description="Aminotransferase class V" evidence="3">
    <location>
        <begin position="54"/>
        <end position="359"/>
    </location>
</feature>
<evidence type="ECO:0000313" key="4">
    <source>
        <dbReference type="EMBL" id="CAL8111415.1"/>
    </source>
</evidence>
<dbReference type="InterPro" id="IPR000192">
    <property type="entry name" value="Aminotrans_V_dom"/>
</dbReference>
<dbReference type="InterPro" id="IPR015421">
    <property type="entry name" value="PyrdxlP-dep_Trfase_major"/>
</dbReference>
<evidence type="ECO:0000259" key="3">
    <source>
        <dbReference type="Pfam" id="PF00266"/>
    </source>
</evidence>
<feature type="chain" id="PRO_5046610262" description="Aminotransferase class V domain-containing protein" evidence="2">
    <location>
        <begin position="19"/>
        <end position="472"/>
    </location>
</feature>
<keyword evidence="1" id="KW-0663">Pyridoxal phosphate</keyword>
<feature type="signal peptide" evidence="2">
    <location>
        <begin position="1"/>
        <end position="18"/>
    </location>
</feature>
<sequence length="472" mass="53168">MKLYATITVVLLVLGVHAGNGGKRQLPALGRPMREAFYMDPDFVQLNHGAYGTYPKVVGDALREYQQRSERNPDLWLRRDAKTELAKVRQMLADLVNADSADVVMVPNTTGGINAVFRSLVFAAGERILHLSSIYNSMGSIIQYLVDYSNGSLSKLVFDVTYPMSNEDFLLAFETFLNQTEDPAHPIRIALIDHITSVPSIVNPIERIIPMLKQRNISVLIDGAHAIGQVPINITALQPDYYVTNCHKWLYAARGCALLYVDKKYQGEVHPAQINSGYSQPANFQNEFFWTGTMDYSSYMTVPTALQFRREAGGEDVIMKYNHDLAYNGGRRMAELFGTSIMQDEEQIGSMVDVRLPVNNPDDSKLDGEWWIDEQLYRHPNTFSSVYKHNGSWWVRVSAQIYNDLSDFELSAQHFLDICNELNMNDQTTTTSTTTTSASTTTDNSNSASSNVIICLKLQFFTMVLVLISVWM</sequence>
<evidence type="ECO:0000256" key="2">
    <source>
        <dbReference type="SAM" id="SignalP"/>
    </source>
</evidence>
<dbReference type="SUPFAM" id="SSF53383">
    <property type="entry name" value="PLP-dependent transferases"/>
    <property type="match status" value="1"/>
</dbReference>
<dbReference type="Pfam" id="PF00266">
    <property type="entry name" value="Aminotran_5"/>
    <property type="match status" value="1"/>
</dbReference>
<evidence type="ECO:0000256" key="1">
    <source>
        <dbReference type="ARBA" id="ARBA00022898"/>
    </source>
</evidence>
<name>A0ABP1QXC9_9HEXA</name>
<dbReference type="PANTHER" id="PTHR43092">
    <property type="entry name" value="L-CYSTEINE DESULFHYDRASE"/>
    <property type="match status" value="1"/>
</dbReference>
<proteinExistence type="predicted"/>
<dbReference type="Gene3D" id="3.40.640.10">
    <property type="entry name" value="Type I PLP-dependent aspartate aminotransferase-like (Major domain)"/>
    <property type="match status" value="1"/>
</dbReference>